<protein>
    <submittedName>
        <fullName evidence="4">Amidophosphoribosyltransferase</fullName>
    </submittedName>
</protein>
<sequence>MLQNLINLLFPKTCPGCTASLETHEHILCTHCRHELPLTRQHLVKENDSYGKFYGRLPLEHISALLLFHKKGIVQQLIHHLKYKGHQEIGTLLGDWYAPDLRNSLITVDAIIPVPLHPKRLRERGYNQVTTFASALSRNLEIPIADQLLFRTSYAKTQTQKNLFSRTEVRESPFAAKFDTADHNKHYLIVDDVLTSGATMEACGKALLEIPGTKLSIVTMAVAHS</sequence>
<keyword evidence="4" id="KW-0328">Glycosyltransferase</keyword>
<dbReference type="InterPro" id="IPR044005">
    <property type="entry name" value="DZR_2"/>
</dbReference>
<evidence type="ECO:0000259" key="2">
    <source>
        <dbReference type="Pfam" id="PF00156"/>
    </source>
</evidence>
<dbReference type="PANTHER" id="PTHR47505:SF1">
    <property type="entry name" value="DNA UTILIZATION PROTEIN YHGH"/>
    <property type="match status" value="1"/>
</dbReference>
<proteinExistence type="inferred from homology"/>
<name>A0A2S1LKV6_9FLAO</name>
<dbReference type="PANTHER" id="PTHR47505">
    <property type="entry name" value="DNA UTILIZATION PROTEIN YHGH"/>
    <property type="match status" value="1"/>
</dbReference>
<dbReference type="CDD" id="cd06223">
    <property type="entry name" value="PRTases_typeI"/>
    <property type="match status" value="1"/>
</dbReference>
<dbReference type="InterPro" id="IPR029057">
    <property type="entry name" value="PRTase-like"/>
</dbReference>
<gene>
    <name evidence="4" type="ORF">FK004_03150</name>
</gene>
<evidence type="ECO:0000259" key="3">
    <source>
        <dbReference type="Pfam" id="PF18912"/>
    </source>
</evidence>
<reference evidence="4 5" key="1">
    <citation type="submission" date="2017-04" db="EMBL/GenBank/DDBJ databases">
        <title>Complete genome sequence of Flavobacterium kingsejong AJ004.</title>
        <authorList>
            <person name="Lee P.C."/>
        </authorList>
    </citation>
    <scope>NUCLEOTIDE SEQUENCE [LARGE SCALE GENOMIC DNA]</scope>
    <source>
        <strain evidence="4 5">AJ004</strain>
    </source>
</reference>
<keyword evidence="4" id="KW-0808">Transferase</keyword>
<accession>A0A2S1LKV6</accession>
<dbReference type="SUPFAM" id="SSF53271">
    <property type="entry name" value="PRTase-like"/>
    <property type="match status" value="1"/>
</dbReference>
<evidence type="ECO:0000313" key="4">
    <source>
        <dbReference type="EMBL" id="AWG24291.1"/>
    </source>
</evidence>
<dbReference type="Pfam" id="PF18912">
    <property type="entry name" value="DZR_2"/>
    <property type="match status" value="1"/>
</dbReference>
<dbReference type="OrthoDB" id="9779910at2"/>
<dbReference type="GO" id="GO:0016757">
    <property type="term" value="F:glycosyltransferase activity"/>
    <property type="evidence" value="ECO:0007669"/>
    <property type="project" value="UniProtKB-KW"/>
</dbReference>
<dbReference type="RefSeq" id="WP_108735942.1">
    <property type="nucleotide sequence ID" value="NZ_CP020919.1"/>
</dbReference>
<dbReference type="Proteomes" id="UP000244677">
    <property type="component" value="Chromosome"/>
</dbReference>
<dbReference type="Gene3D" id="3.40.50.2020">
    <property type="match status" value="1"/>
</dbReference>
<feature type="domain" description="Phosphoribosyltransferase" evidence="2">
    <location>
        <begin position="131"/>
        <end position="218"/>
    </location>
</feature>
<dbReference type="Pfam" id="PF00156">
    <property type="entry name" value="Pribosyltran"/>
    <property type="match status" value="1"/>
</dbReference>
<organism evidence="4 5">
    <name type="scientific">Flavobacterium kingsejongi</name>
    <dbReference type="NCBI Taxonomy" id="1678728"/>
    <lineage>
        <taxon>Bacteria</taxon>
        <taxon>Pseudomonadati</taxon>
        <taxon>Bacteroidota</taxon>
        <taxon>Flavobacteriia</taxon>
        <taxon>Flavobacteriales</taxon>
        <taxon>Flavobacteriaceae</taxon>
        <taxon>Flavobacterium</taxon>
    </lineage>
</organism>
<comment type="similarity">
    <text evidence="1">Belongs to the ComF/GntX family.</text>
</comment>
<evidence type="ECO:0000256" key="1">
    <source>
        <dbReference type="ARBA" id="ARBA00008007"/>
    </source>
</evidence>
<dbReference type="InterPro" id="IPR051910">
    <property type="entry name" value="ComF/GntX_DNA_util-trans"/>
</dbReference>
<dbReference type="AlphaFoldDB" id="A0A2S1LKV6"/>
<dbReference type="KEGG" id="fki:FK004_03150"/>
<keyword evidence="5" id="KW-1185">Reference proteome</keyword>
<evidence type="ECO:0000313" key="5">
    <source>
        <dbReference type="Proteomes" id="UP000244677"/>
    </source>
</evidence>
<dbReference type="EMBL" id="CP020919">
    <property type="protein sequence ID" value="AWG24291.1"/>
    <property type="molecule type" value="Genomic_DNA"/>
</dbReference>
<dbReference type="InterPro" id="IPR000836">
    <property type="entry name" value="PRTase_dom"/>
</dbReference>
<feature type="domain" description="Double zinc ribbon" evidence="3">
    <location>
        <begin position="5"/>
        <end position="40"/>
    </location>
</feature>